<accession>A0A4Y2ESB9</accession>
<dbReference type="EMBL" id="BGPR01000674">
    <property type="protein sequence ID" value="GBM31058.1"/>
    <property type="molecule type" value="Genomic_DNA"/>
</dbReference>
<dbReference type="AlphaFoldDB" id="A0A4Y2ESB9"/>
<dbReference type="PANTHER" id="PTHR47266">
    <property type="entry name" value="ENDONUCLEASE-RELATED"/>
    <property type="match status" value="1"/>
</dbReference>
<dbReference type="InterPro" id="IPR052160">
    <property type="entry name" value="Gypsy_RT_Integrase-like"/>
</dbReference>
<name>A0A4Y2ESB9_ARAVE</name>
<feature type="domain" description="Integrase zinc-binding" evidence="1">
    <location>
        <begin position="44"/>
        <end position="98"/>
    </location>
</feature>
<evidence type="ECO:0000259" key="1">
    <source>
        <dbReference type="Pfam" id="PF17921"/>
    </source>
</evidence>
<dbReference type="OrthoDB" id="413122at2759"/>
<dbReference type="Gene3D" id="1.10.340.70">
    <property type="match status" value="1"/>
</dbReference>
<protein>
    <recommendedName>
        <fullName evidence="1">Integrase zinc-binding domain-containing protein</fullName>
    </recommendedName>
</protein>
<reference evidence="2 3" key="1">
    <citation type="journal article" date="2019" name="Sci. Rep.">
        <title>Orb-weaving spider Araneus ventricosus genome elucidates the spidroin gene catalogue.</title>
        <authorList>
            <person name="Kono N."/>
            <person name="Nakamura H."/>
            <person name="Ohtoshi R."/>
            <person name="Moran D.A.P."/>
            <person name="Shinohara A."/>
            <person name="Yoshida Y."/>
            <person name="Fujiwara M."/>
            <person name="Mori M."/>
            <person name="Tomita M."/>
            <person name="Arakawa K."/>
        </authorList>
    </citation>
    <scope>NUCLEOTIDE SEQUENCE [LARGE SCALE GENOMIC DNA]</scope>
</reference>
<evidence type="ECO:0000313" key="2">
    <source>
        <dbReference type="EMBL" id="GBM31058.1"/>
    </source>
</evidence>
<organism evidence="2 3">
    <name type="scientific">Araneus ventricosus</name>
    <name type="common">Orbweaver spider</name>
    <name type="synonym">Epeira ventricosa</name>
    <dbReference type="NCBI Taxonomy" id="182803"/>
    <lineage>
        <taxon>Eukaryota</taxon>
        <taxon>Metazoa</taxon>
        <taxon>Ecdysozoa</taxon>
        <taxon>Arthropoda</taxon>
        <taxon>Chelicerata</taxon>
        <taxon>Arachnida</taxon>
        <taxon>Araneae</taxon>
        <taxon>Araneomorphae</taxon>
        <taxon>Entelegynae</taxon>
        <taxon>Araneoidea</taxon>
        <taxon>Araneidae</taxon>
        <taxon>Araneus</taxon>
    </lineage>
</organism>
<keyword evidence="3" id="KW-1185">Reference proteome</keyword>
<proteinExistence type="predicted"/>
<evidence type="ECO:0000313" key="3">
    <source>
        <dbReference type="Proteomes" id="UP000499080"/>
    </source>
</evidence>
<sequence length="158" mass="18894">MRKSIIEIFARFSKRSLHFKQYPLDSCNLLWYDISTTKIRPFLPRDIRMHIFEKTRSLAHPGVKSTIKQIASRFIWLNFRKDITKRAKSRIHCQKNKINRQRRARIAKDKEINDRFSIINTDIISPFPTSEGKTYCLTCSDRFTHMLDRSYSFSKCDD</sequence>
<dbReference type="InterPro" id="IPR041588">
    <property type="entry name" value="Integrase_H2C2"/>
</dbReference>
<dbReference type="Pfam" id="PF17921">
    <property type="entry name" value="Integrase_H2C2"/>
    <property type="match status" value="1"/>
</dbReference>
<dbReference type="Proteomes" id="UP000499080">
    <property type="component" value="Unassembled WGS sequence"/>
</dbReference>
<gene>
    <name evidence="2" type="ORF">AVEN_46491_1</name>
</gene>
<comment type="caution">
    <text evidence="2">The sequence shown here is derived from an EMBL/GenBank/DDBJ whole genome shotgun (WGS) entry which is preliminary data.</text>
</comment>